<organism evidence="2 3">
    <name type="scientific">Theobroma cacao</name>
    <name type="common">Cacao</name>
    <name type="synonym">Cocoa</name>
    <dbReference type="NCBI Taxonomy" id="3641"/>
    <lineage>
        <taxon>Eukaryota</taxon>
        <taxon>Viridiplantae</taxon>
        <taxon>Streptophyta</taxon>
        <taxon>Embryophyta</taxon>
        <taxon>Tracheophyta</taxon>
        <taxon>Spermatophyta</taxon>
        <taxon>Magnoliopsida</taxon>
        <taxon>eudicotyledons</taxon>
        <taxon>Gunneridae</taxon>
        <taxon>Pentapetalae</taxon>
        <taxon>rosids</taxon>
        <taxon>malvids</taxon>
        <taxon>Malvales</taxon>
        <taxon>Malvaceae</taxon>
        <taxon>Byttnerioideae</taxon>
        <taxon>Theobroma</taxon>
    </lineage>
</organism>
<dbReference type="GO" id="GO:0005654">
    <property type="term" value="C:nucleoplasm"/>
    <property type="evidence" value="ECO:0000318"/>
    <property type="project" value="GO_Central"/>
</dbReference>
<accession>A0A061FR13</accession>
<dbReference type="FunFam" id="3.10.20.90:FF:000341">
    <property type="entry name" value="Ubiquitin-like superfamily protein"/>
    <property type="match status" value="1"/>
</dbReference>
<feature type="domain" description="Ubiquitin-like" evidence="1">
    <location>
        <begin position="91"/>
        <end position="165"/>
    </location>
</feature>
<dbReference type="GO" id="GO:0031593">
    <property type="term" value="F:polyubiquitin modification-dependent protein binding"/>
    <property type="evidence" value="ECO:0000318"/>
    <property type="project" value="GO_Central"/>
</dbReference>
<sequence>MDIIFETPEGRAFSIEIGFFDTVLEIKEKVQKYQGIPVARQILVFNGQVLEDERDVEYCVLFQDCRVQLLIADEPQVMEINEQESSPSKKIQVKVKRPSSDDYVPLEIDEDDTILQLKEKIHEMEPIPTVVNRFVLKSNGEELQDHQSLRDCGFTDDTEINVFVKPTAIRSGRVEINEEESSPSKKIQLKIKIPSSRASVPLEMDVDDTVLRLKEKIHEMEPIPVNRLVLLSNREELQDHRSLRDCELTDNAEIDVFIKPTAIRSGAGSSKRAKKGTKRLKVMVLPWRGTVKIPVEVNPSDNVKELRKELEKLQQRSQINLPVEGYFFIHKQSILDDDKSFRWQDVANGDTIEIFRGRVTNGS</sequence>
<dbReference type="OMA" id="HEMEPIP"/>
<proteinExistence type="predicted"/>
<dbReference type="Proteomes" id="UP000026915">
    <property type="component" value="Chromosome 10"/>
</dbReference>
<feature type="domain" description="Ubiquitin-like" evidence="1">
    <location>
        <begin position="280"/>
        <end position="354"/>
    </location>
</feature>
<feature type="domain" description="Ubiquitin-like" evidence="1">
    <location>
        <begin position="187"/>
        <end position="259"/>
    </location>
</feature>
<evidence type="ECO:0000259" key="1">
    <source>
        <dbReference type="PROSITE" id="PS50053"/>
    </source>
</evidence>
<dbReference type="SUPFAM" id="SSF54236">
    <property type="entry name" value="Ubiquitin-like"/>
    <property type="match status" value="4"/>
</dbReference>
<dbReference type="Gene3D" id="3.10.20.90">
    <property type="entry name" value="Phosphatidylinositol 3-kinase Catalytic Subunit, Chain A, domain 1"/>
    <property type="match status" value="4"/>
</dbReference>
<reference evidence="2 3" key="1">
    <citation type="journal article" date="2013" name="Genome Biol.">
        <title>The genome sequence of the most widely cultivated cacao type and its use to identify candidate genes regulating pod color.</title>
        <authorList>
            <person name="Motamayor J.C."/>
            <person name="Mockaitis K."/>
            <person name="Schmutz J."/>
            <person name="Haiminen N."/>
            <person name="Iii D.L."/>
            <person name="Cornejo O."/>
            <person name="Findley S.D."/>
            <person name="Zheng P."/>
            <person name="Utro F."/>
            <person name="Royaert S."/>
            <person name="Saski C."/>
            <person name="Jenkins J."/>
            <person name="Podicheti R."/>
            <person name="Zhao M."/>
            <person name="Scheffler B.E."/>
            <person name="Stack J.C."/>
            <person name="Feltus F.A."/>
            <person name="Mustiga G.M."/>
            <person name="Amores F."/>
            <person name="Phillips W."/>
            <person name="Marelli J.P."/>
            <person name="May G.D."/>
            <person name="Shapiro H."/>
            <person name="Ma J."/>
            <person name="Bustamante C.D."/>
            <person name="Schnell R.J."/>
            <person name="Main D."/>
            <person name="Gilbert D."/>
            <person name="Parida L."/>
            <person name="Kuhn D.N."/>
        </authorList>
    </citation>
    <scope>NUCLEOTIDE SEQUENCE [LARGE SCALE GENOMIC DNA]</scope>
    <source>
        <strain evidence="3">cv. Matina 1-6</strain>
    </source>
</reference>
<dbReference type="AlphaFoldDB" id="A0A061FR13"/>
<gene>
    <name evidence="2" type="ORF">TCM_044421</name>
</gene>
<dbReference type="InterPro" id="IPR000626">
    <property type="entry name" value="Ubiquitin-like_dom"/>
</dbReference>
<dbReference type="InterPro" id="IPR019954">
    <property type="entry name" value="Ubiquitin_CS"/>
</dbReference>
<feature type="domain" description="Ubiquitin-like" evidence="1">
    <location>
        <begin position="1"/>
        <end position="71"/>
    </location>
</feature>
<dbReference type="Pfam" id="PF00240">
    <property type="entry name" value="ubiquitin"/>
    <property type="match status" value="3"/>
</dbReference>
<dbReference type="HOGENOM" id="CLU_742720_0_0_1"/>
<dbReference type="InterPro" id="IPR029071">
    <property type="entry name" value="Ubiquitin-like_domsf"/>
</dbReference>
<dbReference type="InParanoid" id="A0A061FR13"/>
<keyword evidence="3" id="KW-1185">Reference proteome</keyword>
<dbReference type="PANTHER" id="PTHR10621">
    <property type="entry name" value="UV EXCISION REPAIR PROTEIN RAD23"/>
    <property type="match status" value="1"/>
</dbReference>
<evidence type="ECO:0000313" key="3">
    <source>
        <dbReference type="Proteomes" id="UP000026915"/>
    </source>
</evidence>
<dbReference type="GO" id="GO:0043130">
    <property type="term" value="F:ubiquitin binding"/>
    <property type="evidence" value="ECO:0000318"/>
    <property type="project" value="GO_Central"/>
</dbReference>
<dbReference type="GO" id="GO:0005829">
    <property type="term" value="C:cytosol"/>
    <property type="evidence" value="ECO:0000318"/>
    <property type="project" value="GO_Central"/>
</dbReference>
<dbReference type="PANTHER" id="PTHR10621:SF38">
    <property type="entry name" value="UBIQUITIN DOMAIN-CONTAINING PROTEIN 7SL RNA1-RELATED"/>
    <property type="match status" value="1"/>
</dbReference>
<protein>
    <submittedName>
        <fullName evidence="2">Ubiquitin, putative</fullName>
    </submittedName>
</protein>
<dbReference type="CDD" id="cd17039">
    <property type="entry name" value="Ubl_ubiquitin_like"/>
    <property type="match status" value="4"/>
</dbReference>
<name>A0A061FR13_THECC</name>
<dbReference type="eggNOG" id="KOG0001">
    <property type="taxonomic scope" value="Eukaryota"/>
</dbReference>
<dbReference type="GO" id="GO:0043161">
    <property type="term" value="P:proteasome-mediated ubiquitin-dependent protein catabolic process"/>
    <property type="evidence" value="ECO:0000318"/>
    <property type="project" value="GO_Central"/>
</dbReference>
<dbReference type="SMART" id="SM00213">
    <property type="entry name" value="UBQ"/>
    <property type="match status" value="4"/>
</dbReference>
<dbReference type="PROSITE" id="PS50053">
    <property type="entry name" value="UBIQUITIN_2"/>
    <property type="match status" value="4"/>
</dbReference>
<dbReference type="STRING" id="3641.A0A061FR13"/>
<dbReference type="PROSITE" id="PS00299">
    <property type="entry name" value="UBIQUITIN_1"/>
    <property type="match status" value="1"/>
</dbReference>
<dbReference type="FunCoup" id="A0A061FR13">
    <property type="interactions" value="49"/>
</dbReference>
<evidence type="ECO:0000313" key="2">
    <source>
        <dbReference type="EMBL" id="EOY19348.1"/>
    </source>
</evidence>
<dbReference type="GO" id="GO:0070628">
    <property type="term" value="F:proteasome binding"/>
    <property type="evidence" value="ECO:0000318"/>
    <property type="project" value="GO_Central"/>
</dbReference>
<dbReference type="Gramene" id="EOY19348">
    <property type="protein sequence ID" value="EOY19348"/>
    <property type="gene ID" value="TCM_044421"/>
</dbReference>
<dbReference type="EMBL" id="CM001888">
    <property type="protein sequence ID" value="EOY19348.1"/>
    <property type="molecule type" value="Genomic_DNA"/>
</dbReference>